<sequence length="203" mass="22532">MTTTAITRTLKRSATPSSCVLQSAESTSGLTDTRNNTTNNHTSFVSTNAVPYSSSMEPNQDDQNEMIYFIAGSAAGCVMLLIGLVVLFILKINRERNGNAIVENKKEDSARTNEVFDYNNELTENPLYVTSQPEEEVGKTSEEKHKVGLPVMDSKTKRKNNPDYDVPRNNKPIDSMSVYAVPNKNKTLHHVINTGDVYAQVKK</sequence>
<evidence type="ECO:0000313" key="3">
    <source>
        <dbReference type="EnsemblMetazoa" id="G18339.1:cds"/>
    </source>
</evidence>
<keyword evidence="2" id="KW-0812">Transmembrane</keyword>
<keyword evidence="2" id="KW-0472">Membrane</keyword>
<protein>
    <submittedName>
        <fullName evidence="3">Uncharacterized protein</fullName>
    </submittedName>
</protein>
<feature type="transmembrane region" description="Helical" evidence="2">
    <location>
        <begin position="66"/>
        <end position="90"/>
    </location>
</feature>
<keyword evidence="2" id="KW-1133">Transmembrane helix</keyword>
<dbReference type="EnsemblMetazoa" id="G18339.1">
    <property type="protein sequence ID" value="G18339.1:cds"/>
    <property type="gene ID" value="G18339"/>
</dbReference>
<feature type="compositionally biased region" description="Low complexity" evidence="1">
    <location>
        <begin position="31"/>
        <end position="42"/>
    </location>
</feature>
<dbReference type="Proteomes" id="UP000005408">
    <property type="component" value="Unassembled WGS sequence"/>
</dbReference>
<feature type="compositionally biased region" description="Basic and acidic residues" evidence="1">
    <location>
        <begin position="136"/>
        <end position="146"/>
    </location>
</feature>
<dbReference type="AlphaFoldDB" id="A0A8W8JBP8"/>
<accession>A0A8W8JBP8</accession>
<evidence type="ECO:0000256" key="1">
    <source>
        <dbReference type="SAM" id="MobiDB-lite"/>
    </source>
</evidence>
<evidence type="ECO:0000256" key="2">
    <source>
        <dbReference type="SAM" id="Phobius"/>
    </source>
</evidence>
<keyword evidence="4" id="KW-1185">Reference proteome</keyword>
<feature type="compositionally biased region" description="Polar residues" evidence="1">
    <location>
        <begin position="17"/>
        <end position="30"/>
    </location>
</feature>
<name>A0A8W8JBP8_MAGGI</name>
<organism evidence="3 4">
    <name type="scientific">Magallana gigas</name>
    <name type="common">Pacific oyster</name>
    <name type="synonym">Crassostrea gigas</name>
    <dbReference type="NCBI Taxonomy" id="29159"/>
    <lineage>
        <taxon>Eukaryota</taxon>
        <taxon>Metazoa</taxon>
        <taxon>Spiralia</taxon>
        <taxon>Lophotrochozoa</taxon>
        <taxon>Mollusca</taxon>
        <taxon>Bivalvia</taxon>
        <taxon>Autobranchia</taxon>
        <taxon>Pteriomorphia</taxon>
        <taxon>Ostreida</taxon>
        <taxon>Ostreoidea</taxon>
        <taxon>Ostreidae</taxon>
        <taxon>Magallana</taxon>
    </lineage>
</organism>
<feature type="region of interest" description="Disordered" evidence="1">
    <location>
        <begin position="132"/>
        <end position="171"/>
    </location>
</feature>
<reference evidence="3" key="1">
    <citation type="submission" date="2022-08" db="UniProtKB">
        <authorList>
            <consortium name="EnsemblMetazoa"/>
        </authorList>
    </citation>
    <scope>IDENTIFICATION</scope>
    <source>
        <strain evidence="3">05x7-T-G4-1.051#20</strain>
    </source>
</reference>
<feature type="region of interest" description="Disordered" evidence="1">
    <location>
        <begin position="17"/>
        <end position="46"/>
    </location>
</feature>
<proteinExistence type="predicted"/>
<evidence type="ECO:0000313" key="4">
    <source>
        <dbReference type="Proteomes" id="UP000005408"/>
    </source>
</evidence>